<dbReference type="Gene3D" id="1.10.1670.10">
    <property type="entry name" value="Helix-hairpin-Helix base-excision DNA repair enzymes (C-terminal)"/>
    <property type="match status" value="1"/>
</dbReference>
<dbReference type="GO" id="GO:0006285">
    <property type="term" value="P:base-excision repair, AP site formation"/>
    <property type="evidence" value="ECO:0007669"/>
    <property type="project" value="UniProtKB-ARBA"/>
</dbReference>
<evidence type="ECO:0000256" key="6">
    <source>
        <dbReference type="ARBA" id="ARBA00022485"/>
    </source>
</evidence>
<dbReference type="InterPro" id="IPR011257">
    <property type="entry name" value="DNA_glycosylase"/>
</dbReference>
<feature type="region of interest" description="Disordered" evidence="15">
    <location>
        <begin position="477"/>
        <end position="514"/>
    </location>
</feature>
<protein>
    <recommendedName>
        <fullName evidence="5">Adenine DNA glycosylase</fullName>
        <ecNumber evidence="4">3.2.2.31</ecNumber>
    </recommendedName>
</protein>
<evidence type="ECO:0000256" key="1">
    <source>
        <dbReference type="ARBA" id="ARBA00000843"/>
    </source>
</evidence>
<dbReference type="PANTHER" id="PTHR42944:SF1">
    <property type="entry name" value="ADENINE DNA GLYCOSYLASE"/>
    <property type="match status" value="1"/>
</dbReference>
<dbReference type="InterPro" id="IPR001623">
    <property type="entry name" value="DnaJ_domain"/>
</dbReference>
<dbReference type="PROSITE" id="PS01155">
    <property type="entry name" value="ENDONUCLEASE_III_2"/>
    <property type="match status" value="1"/>
</dbReference>
<keyword evidence="16" id="KW-0472">Membrane</keyword>
<proteinExistence type="inferred from homology"/>
<dbReference type="InterPro" id="IPR024586">
    <property type="entry name" value="DnaJ-like_C11_C"/>
</dbReference>
<keyword evidence="9" id="KW-0378">Hydrolase</keyword>
<dbReference type="SMART" id="SM00525">
    <property type="entry name" value="FES"/>
    <property type="match status" value="1"/>
</dbReference>
<dbReference type="Pfam" id="PF11875">
    <property type="entry name" value="DnaJ-like_C11_C"/>
    <property type="match status" value="1"/>
</dbReference>
<dbReference type="InterPro" id="IPR004036">
    <property type="entry name" value="Endonuclease-III-like_CS2"/>
</dbReference>
<dbReference type="InterPro" id="IPR023170">
    <property type="entry name" value="HhH_base_excis_C"/>
</dbReference>
<keyword evidence="16" id="KW-0812">Transmembrane</keyword>
<dbReference type="GO" id="GO:0000701">
    <property type="term" value="F:purine-specific mismatch base pair DNA N-glycosylase activity"/>
    <property type="evidence" value="ECO:0007669"/>
    <property type="project" value="UniProtKB-EC"/>
</dbReference>
<keyword evidence="16" id="KW-1133">Transmembrane helix</keyword>
<keyword evidence="14" id="KW-0326">Glycosidase</keyword>
<evidence type="ECO:0000256" key="7">
    <source>
        <dbReference type="ARBA" id="ARBA00022723"/>
    </source>
</evidence>
<dbReference type="PROSITE" id="PS50076">
    <property type="entry name" value="DNAJ_2"/>
    <property type="match status" value="1"/>
</dbReference>
<evidence type="ECO:0000256" key="12">
    <source>
        <dbReference type="ARBA" id="ARBA00023186"/>
    </source>
</evidence>
<evidence type="ECO:0000313" key="19">
    <source>
        <dbReference type="Proteomes" id="UP000076532"/>
    </source>
</evidence>
<comment type="similarity">
    <text evidence="3">Belongs to the Nth/MutY family.</text>
</comment>
<organism evidence="18 19">
    <name type="scientific">Athelia psychrophila</name>
    <dbReference type="NCBI Taxonomy" id="1759441"/>
    <lineage>
        <taxon>Eukaryota</taxon>
        <taxon>Fungi</taxon>
        <taxon>Dikarya</taxon>
        <taxon>Basidiomycota</taxon>
        <taxon>Agaricomycotina</taxon>
        <taxon>Agaricomycetes</taxon>
        <taxon>Agaricomycetidae</taxon>
        <taxon>Atheliales</taxon>
        <taxon>Atheliaceae</taxon>
        <taxon>Athelia</taxon>
    </lineage>
</organism>
<comment type="catalytic activity">
    <reaction evidence="1">
        <text>Hydrolyzes free adenine bases from 7,8-dihydro-8-oxoguanine:adenine mismatched double-stranded DNA, leaving an apurinic site.</text>
        <dbReference type="EC" id="3.2.2.31"/>
    </reaction>
</comment>
<evidence type="ECO:0000256" key="14">
    <source>
        <dbReference type="ARBA" id="ARBA00023295"/>
    </source>
</evidence>
<keyword evidence="8" id="KW-0227">DNA damage</keyword>
<dbReference type="GO" id="GO:0051539">
    <property type="term" value="F:4 iron, 4 sulfur cluster binding"/>
    <property type="evidence" value="ECO:0007669"/>
    <property type="project" value="UniProtKB-KW"/>
</dbReference>
<dbReference type="InterPro" id="IPR044298">
    <property type="entry name" value="MIG/MutY"/>
</dbReference>
<dbReference type="Gene3D" id="1.10.340.30">
    <property type="entry name" value="Hypothetical protein, domain 2"/>
    <property type="match status" value="1"/>
</dbReference>
<dbReference type="SMART" id="SM00478">
    <property type="entry name" value="ENDO3c"/>
    <property type="match status" value="1"/>
</dbReference>
<feature type="domain" description="J" evidence="17">
    <location>
        <begin position="553"/>
        <end position="621"/>
    </location>
</feature>
<accession>A0A166ENP6</accession>
<dbReference type="Pfam" id="PF22774">
    <property type="entry name" value="DNAJC11_beta-barrel"/>
    <property type="match status" value="1"/>
</dbReference>
<dbReference type="GO" id="GO:0006298">
    <property type="term" value="P:mismatch repair"/>
    <property type="evidence" value="ECO:0007669"/>
    <property type="project" value="TreeGrafter"/>
</dbReference>
<evidence type="ECO:0000256" key="8">
    <source>
        <dbReference type="ARBA" id="ARBA00022763"/>
    </source>
</evidence>
<dbReference type="SUPFAM" id="SSF48150">
    <property type="entry name" value="DNA-glycosylase"/>
    <property type="match status" value="1"/>
</dbReference>
<dbReference type="InterPro" id="IPR036869">
    <property type="entry name" value="J_dom_sf"/>
</dbReference>
<dbReference type="GO" id="GO:0032357">
    <property type="term" value="F:oxidized purine DNA binding"/>
    <property type="evidence" value="ECO:0007669"/>
    <property type="project" value="TreeGrafter"/>
</dbReference>
<dbReference type="Proteomes" id="UP000076532">
    <property type="component" value="Unassembled WGS sequence"/>
</dbReference>
<evidence type="ECO:0000256" key="15">
    <source>
        <dbReference type="SAM" id="MobiDB-lite"/>
    </source>
</evidence>
<dbReference type="Gene3D" id="3.90.79.10">
    <property type="entry name" value="Nucleoside Triphosphate Pyrophosphohydrolase"/>
    <property type="match status" value="1"/>
</dbReference>
<dbReference type="EC" id="3.2.2.31" evidence="4"/>
<keyword evidence="13" id="KW-0234">DNA repair</keyword>
<dbReference type="PANTHER" id="PTHR42944">
    <property type="entry name" value="ADENINE DNA GLYCOSYLASE"/>
    <property type="match status" value="1"/>
</dbReference>
<keyword evidence="12" id="KW-0143">Chaperone</keyword>
<dbReference type="Pfam" id="PF00226">
    <property type="entry name" value="DnaJ"/>
    <property type="match status" value="1"/>
</dbReference>
<evidence type="ECO:0000259" key="17">
    <source>
        <dbReference type="PROSITE" id="PS50076"/>
    </source>
</evidence>
<evidence type="ECO:0000256" key="9">
    <source>
        <dbReference type="ARBA" id="ARBA00022801"/>
    </source>
</evidence>
<dbReference type="STRING" id="436010.A0A166ENP6"/>
<dbReference type="EMBL" id="KV417599">
    <property type="protein sequence ID" value="KZP15944.1"/>
    <property type="molecule type" value="Genomic_DNA"/>
</dbReference>
<dbReference type="CDD" id="cd00056">
    <property type="entry name" value="ENDO3c"/>
    <property type="match status" value="1"/>
</dbReference>
<comment type="cofactor">
    <cofactor evidence="2">
        <name>[4Fe-4S] cluster</name>
        <dbReference type="ChEBI" id="CHEBI:49883"/>
    </cofactor>
</comment>
<gene>
    <name evidence="18" type="ORF">FIBSPDRAFT_832385</name>
</gene>
<dbReference type="InterPro" id="IPR055225">
    <property type="entry name" value="DNAJC11-like_beta-barrel"/>
</dbReference>
<feature type="transmembrane region" description="Helical" evidence="16">
    <location>
        <begin position="953"/>
        <end position="974"/>
    </location>
</feature>
<evidence type="ECO:0000313" key="18">
    <source>
        <dbReference type="EMBL" id="KZP15944.1"/>
    </source>
</evidence>
<evidence type="ECO:0000256" key="10">
    <source>
        <dbReference type="ARBA" id="ARBA00023004"/>
    </source>
</evidence>
<dbReference type="InterPro" id="IPR003651">
    <property type="entry name" value="Endonuclease3_FeS-loop_motif"/>
</dbReference>
<keyword evidence="10" id="KW-0408">Iron</keyword>
<evidence type="ECO:0000256" key="5">
    <source>
        <dbReference type="ARBA" id="ARBA00022023"/>
    </source>
</evidence>
<dbReference type="Gene3D" id="1.10.287.110">
    <property type="entry name" value="DnaJ domain"/>
    <property type="match status" value="1"/>
</dbReference>
<feature type="region of interest" description="Disordered" evidence="15">
    <location>
        <begin position="1"/>
        <end position="51"/>
    </location>
</feature>
<sequence>MGKRRVLSEEISSDDDYCSAGSEPPLPSSSKRPSKKSTQPAKKRTKAAPDLDAEAVEAMIRPHPSRIHSIASPGPTRDALLEWYSGVHEMRGMPWRKPFDAALDSEGRGQRAYEVWISEIMLQQTQVGTVIPYYNRWIEKFPTLHALASSDIEQVNALWKGLGYYSRAARLLAGAQKCVESSTLSGRLPNNAKDMEALIPGIGRYSAGAICSIAYGERVPVLDGNVTRLLSRILALHAPIKAKATLDLLWKAAENMVELSDSKAENAARENGDAGNVNQALIELGSTVCKVKDPSCGECPIQKRCGAYKLANSSTSEEAADIEDLCKLCDPLPMPISVTAFPMKAEKKKAREEVDLVSVIEWRSRLGSEERWFMLVRRPEGGLLAGLDEFPTSANVPVALQPPSLQAAGAQALLADLLVTAPAPFEPKSKFFEPKTKEGGGLRVAQIQAAGDVPHVFSHIRKTYRVQWVLLEGGEDSPPAFAPTKTPVHPPPKAKGQKAEKARNDTKAPGKDMAGSARWLPLKDVADANCFSLSEKPMALASVVGLTRVSHSRASSVLNVPKTASQNDIRERHRALSVIFHPDKQHDESKRDTASQNFLAIQKAYEVLSDPFLRVVYDNLGEDGLKVNWPPELRSKSDEEIVAILKGAKRTATQSKLEGLIRSKGSLVCGINASGLLKGSSHRSLAGRLNDVQVMNIAEHHRVKKDINDKTTIGISTRVGREVASSIGLIGTGSILGHITHRPSTQLEFEGAISLMSPRFMILKSLYRPDDFTTIGVDTEIIPALFFAARPPVTFNLTRRLSRRSLTDGRLTARIGRNPRVALQITTPIAFDFTRTRGAPTSKKDPAHGAGSVSGLAVGTRYFSWGVTLAGLSSSLGANVVYTFTELALQARLTLEYTLGGLAVVLRGQWEGETSLVAAGVGLSAQGVLLNLELTYLEQQLYLPIVLSQEYDAALGLCTAVLPSAAFVLGYHFILKPRRREERTAILRKARLAADEDRAATKRRSEETLYMLKDPARKHTNTERLKAGLVILDALYGPSEQDEEAQGLVLDVTTAVQALVNNSQLYIAGHRTKSGIQGFYDPAPSFAKSLRINYLFRGRPHFADVPDYRPVVLPLEDHLVS</sequence>
<keyword evidence="11" id="KW-0411">Iron-sulfur</keyword>
<dbReference type="GO" id="GO:0046872">
    <property type="term" value="F:metal ion binding"/>
    <property type="evidence" value="ECO:0007669"/>
    <property type="project" value="UniProtKB-KW"/>
</dbReference>
<dbReference type="GO" id="GO:0034039">
    <property type="term" value="F:8-oxo-7,8-dihydroguanine DNA N-glycosylase activity"/>
    <property type="evidence" value="ECO:0007669"/>
    <property type="project" value="TreeGrafter"/>
</dbReference>
<dbReference type="SUPFAM" id="SSF55811">
    <property type="entry name" value="Nudix"/>
    <property type="match status" value="1"/>
</dbReference>
<evidence type="ECO:0000256" key="3">
    <source>
        <dbReference type="ARBA" id="ARBA00008343"/>
    </source>
</evidence>
<dbReference type="Pfam" id="PF00730">
    <property type="entry name" value="HhH-GPD"/>
    <property type="match status" value="1"/>
</dbReference>
<dbReference type="SMART" id="SM00271">
    <property type="entry name" value="DnaJ"/>
    <property type="match status" value="1"/>
</dbReference>
<dbReference type="GO" id="GO:0035485">
    <property type="term" value="F:adenine/guanine mispair binding"/>
    <property type="evidence" value="ECO:0007669"/>
    <property type="project" value="TreeGrafter"/>
</dbReference>
<dbReference type="GO" id="GO:0005634">
    <property type="term" value="C:nucleus"/>
    <property type="evidence" value="ECO:0007669"/>
    <property type="project" value="TreeGrafter"/>
</dbReference>
<dbReference type="PRINTS" id="PR00625">
    <property type="entry name" value="JDOMAIN"/>
</dbReference>
<reference evidence="18 19" key="1">
    <citation type="journal article" date="2016" name="Mol. Biol. Evol.">
        <title>Comparative Genomics of Early-Diverging Mushroom-Forming Fungi Provides Insights into the Origins of Lignocellulose Decay Capabilities.</title>
        <authorList>
            <person name="Nagy L.G."/>
            <person name="Riley R."/>
            <person name="Tritt A."/>
            <person name="Adam C."/>
            <person name="Daum C."/>
            <person name="Floudas D."/>
            <person name="Sun H."/>
            <person name="Yadav J.S."/>
            <person name="Pangilinan J."/>
            <person name="Larsson K.H."/>
            <person name="Matsuura K."/>
            <person name="Barry K."/>
            <person name="Labutti K."/>
            <person name="Kuo R."/>
            <person name="Ohm R.A."/>
            <person name="Bhattacharya S.S."/>
            <person name="Shirouzu T."/>
            <person name="Yoshinaga Y."/>
            <person name="Martin F.M."/>
            <person name="Grigoriev I.V."/>
            <person name="Hibbett D.S."/>
        </authorList>
    </citation>
    <scope>NUCLEOTIDE SEQUENCE [LARGE SCALE GENOMIC DNA]</scope>
    <source>
        <strain evidence="18 19">CBS 109695</strain>
    </source>
</reference>
<dbReference type="SUPFAM" id="SSF46565">
    <property type="entry name" value="Chaperone J-domain"/>
    <property type="match status" value="1"/>
</dbReference>
<dbReference type="FunFam" id="1.10.340.30:FF:000002">
    <property type="entry name" value="Adenine DNA glycosylase"/>
    <property type="match status" value="1"/>
</dbReference>
<name>A0A166ENP6_9AGAM</name>
<keyword evidence="7" id="KW-0479">Metal-binding</keyword>
<evidence type="ECO:0000256" key="2">
    <source>
        <dbReference type="ARBA" id="ARBA00001966"/>
    </source>
</evidence>
<dbReference type="OrthoDB" id="10248838at2759"/>
<feature type="compositionally biased region" description="Basic and acidic residues" evidence="15">
    <location>
        <begin position="497"/>
        <end position="510"/>
    </location>
</feature>
<evidence type="ECO:0000256" key="16">
    <source>
        <dbReference type="SAM" id="Phobius"/>
    </source>
</evidence>
<dbReference type="AlphaFoldDB" id="A0A166ENP6"/>
<dbReference type="InterPro" id="IPR015797">
    <property type="entry name" value="NUDIX_hydrolase-like_dom_sf"/>
</dbReference>
<evidence type="ECO:0000256" key="13">
    <source>
        <dbReference type="ARBA" id="ARBA00023204"/>
    </source>
</evidence>
<evidence type="ECO:0000256" key="11">
    <source>
        <dbReference type="ARBA" id="ARBA00023014"/>
    </source>
</evidence>
<keyword evidence="19" id="KW-1185">Reference proteome</keyword>
<dbReference type="InterPro" id="IPR003265">
    <property type="entry name" value="HhH-GPD_domain"/>
</dbReference>
<evidence type="ECO:0000256" key="4">
    <source>
        <dbReference type="ARBA" id="ARBA00012045"/>
    </source>
</evidence>
<keyword evidence="6" id="KW-0004">4Fe-4S</keyword>
<dbReference type="CDD" id="cd06257">
    <property type="entry name" value="DnaJ"/>
    <property type="match status" value="1"/>
</dbReference>